<dbReference type="Proteomes" id="UP000270924">
    <property type="component" value="Unassembled WGS sequence"/>
</dbReference>
<dbReference type="EMBL" id="UYWW01009864">
    <property type="protein sequence ID" value="VDM17193.1"/>
    <property type="molecule type" value="Genomic_DNA"/>
</dbReference>
<accession>A0A3P7E6S3</accession>
<feature type="transmembrane region" description="Helical" evidence="1">
    <location>
        <begin position="6"/>
        <end position="23"/>
    </location>
</feature>
<proteinExistence type="predicted"/>
<feature type="transmembrane region" description="Helical" evidence="1">
    <location>
        <begin position="70"/>
        <end position="90"/>
    </location>
</feature>
<dbReference type="InParanoid" id="A0A3P7E6S3"/>
<feature type="transmembrane region" description="Helical" evidence="1">
    <location>
        <begin position="111"/>
        <end position="127"/>
    </location>
</feature>
<dbReference type="Gene3D" id="1.20.120.1770">
    <property type="match status" value="1"/>
</dbReference>
<dbReference type="AlphaFoldDB" id="A0A3P7E6S3"/>
<keyword evidence="3" id="KW-1185">Reference proteome</keyword>
<sequence length="184" mass="21570">MLQTVAILLIFIQSRFQFYLWCTRQCTIEHFMKPIHTWSGLIAYILAVIQIIIALYQFKQKFIKRFYFKWFHRILAIVAFIAALNNNLLYDNEFIIFMQKKMCKKRKKKAKLTKLLVALGILSATSHNKTGLSRYYGRWPVVLVGLYLCTFSAALFALSFLDAYSAKKMAEKSEHIGLFSLIEF</sequence>
<keyword evidence="1" id="KW-0812">Transmembrane</keyword>
<feature type="transmembrane region" description="Helical" evidence="1">
    <location>
        <begin position="139"/>
        <end position="161"/>
    </location>
</feature>
<evidence type="ECO:0000313" key="3">
    <source>
        <dbReference type="Proteomes" id="UP000270924"/>
    </source>
</evidence>
<name>A0A3P7E6S3_WUCBA</name>
<evidence type="ECO:0000256" key="1">
    <source>
        <dbReference type="SAM" id="Phobius"/>
    </source>
</evidence>
<evidence type="ECO:0000313" key="2">
    <source>
        <dbReference type="EMBL" id="VDM17193.1"/>
    </source>
</evidence>
<gene>
    <name evidence="2" type="ORF">WBA_LOCUS9648</name>
</gene>
<reference evidence="2 3" key="1">
    <citation type="submission" date="2018-11" db="EMBL/GenBank/DDBJ databases">
        <authorList>
            <consortium name="Pathogen Informatics"/>
        </authorList>
    </citation>
    <scope>NUCLEOTIDE SEQUENCE [LARGE SCALE GENOMIC DNA]</scope>
</reference>
<keyword evidence="1" id="KW-0472">Membrane</keyword>
<keyword evidence="1" id="KW-1133">Transmembrane helix</keyword>
<protein>
    <recommendedName>
        <fullName evidence="4">Cytochrome b561 domain-containing protein</fullName>
    </recommendedName>
</protein>
<evidence type="ECO:0008006" key="4">
    <source>
        <dbReference type="Google" id="ProtNLM"/>
    </source>
</evidence>
<organism evidence="2 3">
    <name type="scientific">Wuchereria bancrofti</name>
    <dbReference type="NCBI Taxonomy" id="6293"/>
    <lineage>
        <taxon>Eukaryota</taxon>
        <taxon>Metazoa</taxon>
        <taxon>Ecdysozoa</taxon>
        <taxon>Nematoda</taxon>
        <taxon>Chromadorea</taxon>
        <taxon>Rhabditida</taxon>
        <taxon>Spirurina</taxon>
        <taxon>Spiruromorpha</taxon>
        <taxon>Filarioidea</taxon>
        <taxon>Onchocercidae</taxon>
        <taxon>Wuchereria</taxon>
    </lineage>
</organism>
<feature type="transmembrane region" description="Helical" evidence="1">
    <location>
        <begin position="35"/>
        <end position="58"/>
    </location>
</feature>